<reference evidence="3" key="1">
    <citation type="journal article" date="2023" name="Science">
        <title>Genome structures resolve the early diversification of teleost fishes.</title>
        <authorList>
            <person name="Parey E."/>
            <person name="Louis A."/>
            <person name="Montfort J."/>
            <person name="Bouchez O."/>
            <person name="Roques C."/>
            <person name="Iampietro C."/>
            <person name="Lluch J."/>
            <person name="Castinel A."/>
            <person name="Donnadieu C."/>
            <person name="Desvignes T."/>
            <person name="Floi Bucao C."/>
            <person name="Jouanno E."/>
            <person name="Wen M."/>
            <person name="Mejri S."/>
            <person name="Dirks R."/>
            <person name="Jansen H."/>
            <person name="Henkel C."/>
            <person name="Chen W.J."/>
            <person name="Zahm M."/>
            <person name="Cabau C."/>
            <person name="Klopp C."/>
            <person name="Thompson A.W."/>
            <person name="Robinson-Rechavi M."/>
            <person name="Braasch I."/>
            <person name="Lecointre G."/>
            <person name="Bobe J."/>
            <person name="Postlethwait J.H."/>
            <person name="Berthelot C."/>
            <person name="Roest Crollius H."/>
            <person name="Guiguen Y."/>
        </authorList>
    </citation>
    <scope>NUCLEOTIDE SEQUENCE</scope>
    <source>
        <strain evidence="3">NC1722</strain>
    </source>
</reference>
<evidence type="ECO:0000256" key="1">
    <source>
        <dbReference type="SAM" id="MobiDB-lite"/>
    </source>
</evidence>
<dbReference type="InterPro" id="IPR045063">
    <property type="entry name" value="Dynamin_N"/>
</dbReference>
<accession>A0AAD7R080</accession>
<dbReference type="EMBL" id="JAINUG010003227">
    <property type="protein sequence ID" value="KAJ8343159.1"/>
    <property type="molecule type" value="Genomic_DNA"/>
</dbReference>
<name>A0AAD7R080_9TELE</name>
<evidence type="ECO:0000259" key="2">
    <source>
        <dbReference type="Pfam" id="PF00350"/>
    </source>
</evidence>
<feature type="non-terminal residue" evidence="3">
    <location>
        <position position="1"/>
    </location>
</feature>
<comment type="caution">
    <text evidence="3">The sequence shown here is derived from an EMBL/GenBank/DDBJ whole genome shotgun (WGS) entry which is preliminary data.</text>
</comment>
<sequence length="51" mass="5110">SSGKSSVLESLVGRDLLPRGDGRSDAPPADPAAGARGPGGAQENPPGERWL</sequence>
<dbReference type="AlphaFoldDB" id="A0AAD7R080"/>
<evidence type="ECO:0000313" key="3">
    <source>
        <dbReference type="EMBL" id="KAJ8343159.1"/>
    </source>
</evidence>
<dbReference type="Pfam" id="PF00350">
    <property type="entry name" value="Dynamin_N"/>
    <property type="match status" value="1"/>
</dbReference>
<dbReference type="InterPro" id="IPR027417">
    <property type="entry name" value="P-loop_NTPase"/>
</dbReference>
<organism evidence="3 4">
    <name type="scientific">Aldrovandia affinis</name>
    <dbReference type="NCBI Taxonomy" id="143900"/>
    <lineage>
        <taxon>Eukaryota</taxon>
        <taxon>Metazoa</taxon>
        <taxon>Chordata</taxon>
        <taxon>Craniata</taxon>
        <taxon>Vertebrata</taxon>
        <taxon>Euteleostomi</taxon>
        <taxon>Actinopterygii</taxon>
        <taxon>Neopterygii</taxon>
        <taxon>Teleostei</taxon>
        <taxon>Notacanthiformes</taxon>
        <taxon>Halosauridae</taxon>
        <taxon>Aldrovandia</taxon>
    </lineage>
</organism>
<gene>
    <name evidence="3" type="ORF">AAFF_G00243490</name>
</gene>
<protein>
    <recommendedName>
        <fullName evidence="2">Dynamin N-terminal domain-containing protein</fullName>
    </recommendedName>
</protein>
<dbReference type="Gene3D" id="3.40.50.300">
    <property type="entry name" value="P-loop containing nucleotide triphosphate hydrolases"/>
    <property type="match status" value="1"/>
</dbReference>
<evidence type="ECO:0000313" key="4">
    <source>
        <dbReference type="Proteomes" id="UP001221898"/>
    </source>
</evidence>
<feature type="domain" description="Dynamin N-terminal" evidence="2">
    <location>
        <begin position="1"/>
        <end position="22"/>
    </location>
</feature>
<feature type="compositionally biased region" description="Low complexity" evidence="1">
    <location>
        <begin position="25"/>
        <end position="35"/>
    </location>
</feature>
<feature type="region of interest" description="Disordered" evidence="1">
    <location>
        <begin position="1"/>
        <end position="51"/>
    </location>
</feature>
<keyword evidence="4" id="KW-1185">Reference proteome</keyword>
<proteinExistence type="predicted"/>
<dbReference type="Proteomes" id="UP001221898">
    <property type="component" value="Unassembled WGS sequence"/>
</dbReference>
<feature type="non-terminal residue" evidence="3">
    <location>
        <position position="51"/>
    </location>
</feature>